<evidence type="ECO:0000256" key="1">
    <source>
        <dbReference type="PROSITE-ProRule" id="PRU00169"/>
    </source>
</evidence>
<evidence type="ECO:0000259" key="3">
    <source>
        <dbReference type="PROSITE" id="PS50110"/>
    </source>
</evidence>
<dbReference type="Proteomes" id="UP001642900">
    <property type="component" value="Unassembled WGS sequence"/>
</dbReference>
<dbReference type="CDD" id="cd00130">
    <property type="entry name" value="PAS"/>
    <property type="match status" value="2"/>
</dbReference>
<dbReference type="InterPro" id="IPR001633">
    <property type="entry name" value="EAL_dom"/>
</dbReference>
<dbReference type="EMBL" id="JAAKZF010000006">
    <property type="protein sequence ID" value="NGO51113.1"/>
    <property type="molecule type" value="Genomic_DNA"/>
</dbReference>
<evidence type="ECO:0000259" key="5">
    <source>
        <dbReference type="PROSITE" id="PS50883"/>
    </source>
</evidence>
<dbReference type="SMART" id="SM00091">
    <property type="entry name" value="PAS"/>
    <property type="match status" value="3"/>
</dbReference>
<name>A0A6G4WA76_9HYPH</name>
<keyword evidence="8" id="KW-1185">Reference proteome</keyword>
<dbReference type="GO" id="GO:0003824">
    <property type="term" value="F:catalytic activity"/>
    <property type="evidence" value="ECO:0007669"/>
    <property type="project" value="UniProtKB-ARBA"/>
</dbReference>
<feature type="modified residue" description="4-aspartylphosphate" evidence="1">
    <location>
        <position position="62"/>
    </location>
</feature>
<feature type="coiled-coil region" evidence="2">
    <location>
        <begin position="258"/>
        <end position="285"/>
    </location>
</feature>
<dbReference type="GO" id="GO:0006355">
    <property type="term" value="P:regulation of DNA-templated transcription"/>
    <property type="evidence" value="ECO:0007669"/>
    <property type="project" value="InterPro"/>
</dbReference>
<dbReference type="SMART" id="SM00448">
    <property type="entry name" value="REC"/>
    <property type="match status" value="1"/>
</dbReference>
<dbReference type="Pfam" id="PF00072">
    <property type="entry name" value="Response_reg"/>
    <property type="match status" value="1"/>
</dbReference>
<dbReference type="Pfam" id="PF08448">
    <property type="entry name" value="PAS_4"/>
    <property type="match status" value="1"/>
</dbReference>
<dbReference type="AlphaFoldDB" id="A0A6G4WA76"/>
<feature type="domain" description="PAS" evidence="4">
    <location>
        <begin position="527"/>
        <end position="598"/>
    </location>
</feature>
<feature type="domain" description="PAS" evidence="4">
    <location>
        <begin position="403"/>
        <end position="467"/>
    </location>
</feature>
<dbReference type="Pfam" id="PF12860">
    <property type="entry name" value="PAS_7"/>
    <property type="match status" value="2"/>
</dbReference>
<dbReference type="NCBIfam" id="TIGR00229">
    <property type="entry name" value="sensory_box"/>
    <property type="match status" value="2"/>
</dbReference>
<dbReference type="Gene3D" id="3.20.20.450">
    <property type="entry name" value="EAL domain"/>
    <property type="match status" value="1"/>
</dbReference>
<dbReference type="SMART" id="SM00052">
    <property type="entry name" value="EAL"/>
    <property type="match status" value="1"/>
</dbReference>
<reference evidence="7 8" key="1">
    <citation type="submission" date="2020-02" db="EMBL/GenBank/DDBJ databases">
        <title>Genome sequence of strain CCNWXJ40-4.</title>
        <authorList>
            <person name="Gao J."/>
            <person name="Sun J."/>
        </authorList>
    </citation>
    <scope>NUCLEOTIDE SEQUENCE [LARGE SCALE GENOMIC DNA]</scope>
    <source>
        <strain evidence="7 8">CCNWXJ 40-4</strain>
    </source>
</reference>
<dbReference type="Pfam" id="PF00563">
    <property type="entry name" value="EAL"/>
    <property type="match status" value="1"/>
</dbReference>
<feature type="domain" description="EAL" evidence="5">
    <location>
        <begin position="827"/>
        <end position="1075"/>
    </location>
</feature>
<dbReference type="InterPro" id="IPR043128">
    <property type="entry name" value="Rev_trsase/Diguanyl_cyclase"/>
</dbReference>
<evidence type="ECO:0000259" key="6">
    <source>
        <dbReference type="PROSITE" id="PS50887"/>
    </source>
</evidence>
<comment type="caution">
    <text evidence="7">The sequence shown here is derived from an EMBL/GenBank/DDBJ whole genome shotgun (WGS) entry which is preliminary data.</text>
</comment>
<dbReference type="Pfam" id="PF00989">
    <property type="entry name" value="PAS"/>
    <property type="match status" value="1"/>
</dbReference>
<dbReference type="CDD" id="cd01949">
    <property type="entry name" value="GGDEF"/>
    <property type="match status" value="1"/>
</dbReference>
<dbReference type="PANTHER" id="PTHR44757:SF2">
    <property type="entry name" value="BIOFILM ARCHITECTURE MAINTENANCE PROTEIN MBAA"/>
    <property type="match status" value="1"/>
</dbReference>
<dbReference type="CDD" id="cd01948">
    <property type="entry name" value="EAL"/>
    <property type="match status" value="1"/>
</dbReference>
<gene>
    <name evidence="7" type="ORF">G6N73_07945</name>
</gene>
<evidence type="ECO:0000256" key="2">
    <source>
        <dbReference type="SAM" id="Coils"/>
    </source>
</evidence>
<dbReference type="Pfam" id="PF00990">
    <property type="entry name" value="GGDEF"/>
    <property type="match status" value="1"/>
</dbReference>
<dbReference type="InterPro" id="IPR029787">
    <property type="entry name" value="Nucleotide_cyclase"/>
</dbReference>
<dbReference type="SUPFAM" id="SSF55073">
    <property type="entry name" value="Nucleotide cyclase"/>
    <property type="match status" value="1"/>
</dbReference>
<dbReference type="PROSITE" id="PS50112">
    <property type="entry name" value="PAS"/>
    <property type="match status" value="2"/>
</dbReference>
<keyword evidence="2" id="KW-0175">Coiled coil</keyword>
<dbReference type="PROSITE" id="PS50110">
    <property type="entry name" value="RESPONSE_REGULATORY"/>
    <property type="match status" value="1"/>
</dbReference>
<dbReference type="RefSeq" id="WP_165025729.1">
    <property type="nucleotide sequence ID" value="NZ_JAAKZF010000006.1"/>
</dbReference>
<dbReference type="Gene3D" id="3.40.50.2300">
    <property type="match status" value="1"/>
</dbReference>
<dbReference type="InterPro" id="IPR035919">
    <property type="entry name" value="EAL_sf"/>
</dbReference>
<dbReference type="PANTHER" id="PTHR44757">
    <property type="entry name" value="DIGUANYLATE CYCLASE DGCP"/>
    <property type="match status" value="1"/>
</dbReference>
<evidence type="ECO:0000259" key="4">
    <source>
        <dbReference type="PROSITE" id="PS50112"/>
    </source>
</evidence>
<evidence type="ECO:0000313" key="8">
    <source>
        <dbReference type="Proteomes" id="UP001642900"/>
    </source>
</evidence>
<protein>
    <submittedName>
        <fullName evidence="7">EAL domain-containing protein</fullName>
    </submittedName>
</protein>
<sequence length="1086" mass="120777">MSALNTTLPLEPTVLIVDDNASNLRLAADCLEAGDMSVVVARDGGEALARASYVRPDLILLDVRLPGMDGFETCRRLKQAAETRDIPVVFMTALADTADKLAAFEAGGVDYVTKPVQAEELLARVKTHLALREARSQLQNRNAQLSTTFDNVEQGICFFDAEQRLIVSNHRYAEIYGLTPESVRPGMTLGDILELRDAVGSSPDMPREDYLAWFNSVNIDGGQQCWTTELRCGRFVQVRHRATADGGWVSTHEDVTEAKRAEKAVADARAEAERAEREAREAHLRLLDAFKVVPEGLALFDAEDRYVLWNERYQQIYAESGDNIAKGMRFEDTLRAGLKRGQYPQAVGREEEWLAERLARHAQASITHEQELPGGRWLRIHERRTTDGGSVGVRIDITDLKQRETSFRLLFESNPVPMWVHDRETLAFLDVNQAAVDHYGYAREQFLSMTLLDIRPPEERQALKEVLAIPDEQRDRCRSWRHLKADGSPIDVLVYSTRLGYQGRDASLASVVDITERKRAENELRTTREFLDTVIESVPVTVFVKDAASQRYLLVNKAGEEFVGLSRDQIVGKTVDDIFAPDIAAVLRRLDDQLLTVGGPEKIVGAPMEVPNKGQRIVNSSAIAIREDDGVPKYLLRVVEDVTEHREAEQRIAHLAMHDALTDLPNRAAFSERLETLLKESAAVRSQFALIYIDLDRFKEVNDVFGHNVGDEFLCQVAERLQRAVDGAFLARLGGDEFILLVDQGKQPAAATAMLDRILAALAEEVDIDGNRIKAGVSMGVAVYPVDGQSGSALLANADAALYRAKQEGRGRARFFEPEMDRQLREKRSLQRDLQAALSRRELHLHYQPQASIDGRILGFEALLRWQHPKRGAVSPTTFIPVAEESGVIMEIGEWTLREACREATNWSGGLHVAVNLSPIQFRHGDLPGLVHAILLETGLTPSRLELEITESVLIGDHARAIAILRRLKALGVGIAMDDFGTGYSSLSYLQSFPFDKIKIDQSFVMNVHQPQSAAIIRAVIGLGRGLHLPVTAEGVETDNQLAFLAAEGCEQVQGYLIGRPLPIEDYRSLVGHQAADARSTGTRRC</sequence>
<dbReference type="InterPro" id="IPR001789">
    <property type="entry name" value="Sig_transdc_resp-reg_receiver"/>
</dbReference>
<dbReference type="PROSITE" id="PS50883">
    <property type="entry name" value="EAL"/>
    <property type="match status" value="1"/>
</dbReference>
<dbReference type="SMART" id="SM00267">
    <property type="entry name" value="GGDEF"/>
    <property type="match status" value="1"/>
</dbReference>
<dbReference type="NCBIfam" id="TIGR00254">
    <property type="entry name" value="GGDEF"/>
    <property type="match status" value="1"/>
</dbReference>
<dbReference type="PROSITE" id="PS50887">
    <property type="entry name" value="GGDEF"/>
    <property type="match status" value="1"/>
</dbReference>
<keyword evidence="1" id="KW-0597">Phosphoprotein</keyword>
<dbReference type="GO" id="GO:0000160">
    <property type="term" value="P:phosphorelay signal transduction system"/>
    <property type="evidence" value="ECO:0007669"/>
    <property type="project" value="InterPro"/>
</dbReference>
<dbReference type="SUPFAM" id="SSF55785">
    <property type="entry name" value="PYP-like sensor domain (PAS domain)"/>
    <property type="match status" value="4"/>
</dbReference>
<dbReference type="InterPro" id="IPR052155">
    <property type="entry name" value="Biofilm_reg_signaling"/>
</dbReference>
<dbReference type="InterPro" id="IPR013767">
    <property type="entry name" value="PAS_fold"/>
</dbReference>
<dbReference type="InterPro" id="IPR013656">
    <property type="entry name" value="PAS_4"/>
</dbReference>
<accession>A0A6G4WA76</accession>
<dbReference type="CDD" id="cd19920">
    <property type="entry name" value="REC_PA4781-like"/>
    <property type="match status" value="1"/>
</dbReference>
<feature type="domain" description="Response regulatory" evidence="3">
    <location>
        <begin position="13"/>
        <end position="129"/>
    </location>
</feature>
<dbReference type="Gene3D" id="3.30.450.20">
    <property type="entry name" value="PAS domain"/>
    <property type="match status" value="4"/>
</dbReference>
<dbReference type="InterPro" id="IPR035965">
    <property type="entry name" value="PAS-like_dom_sf"/>
</dbReference>
<evidence type="ECO:0000313" key="7">
    <source>
        <dbReference type="EMBL" id="NGO51113.1"/>
    </source>
</evidence>
<dbReference type="InterPro" id="IPR011006">
    <property type="entry name" value="CheY-like_superfamily"/>
</dbReference>
<organism evidence="7 8">
    <name type="scientific">Allomesorhizobium camelthorni</name>
    <dbReference type="NCBI Taxonomy" id="475069"/>
    <lineage>
        <taxon>Bacteria</taxon>
        <taxon>Pseudomonadati</taxon>
        <taxon>Pseudomonadota</taxon>
        <taxon>Alphaproteobacteria</taxon>
        <taxon>Hyphomicrobiales</taxon>
        <taxon>Phyllobacteriaceae</taxon>
        <taxon>Allomesorhizobium</taxon>
    </lineage>
</organism>
<feature type="domain" description="GGDEF" evidence="6">
    <location>
        <begin position="686"/>
        <end position="818"/>
    </location>
</feature>
<dbReference type="Gene3D" id="3.30.70.270">
    <property type="match status" value="1"/>
</dbReference>
<dbReference type="InterPro" id="IPR000014">
    <property type="entry name" value="PAS"/>
</dbReference>
<dbReference type="InterPro" id="IPR000160">
    <property type="entry name" value="GGDEF_dom"/>
</dbReference>
<dbReference type="FunFam" id="3.30.70.270:FF:000001">
    <property type="entry name" value="Diguanylate cyclase domain protein"/>
    <property type="match status" value="1"/>
</dbReference>
<proteinExistence type="predicted"/>
<dbReference type="SUPFAM" id="SSF141868">
    <property type="entry name" value="EAL domain-like"/>
    <property type="match status" value="1"/>
</dbReference>
<dbReference type="SUPFAM" id="SSF52172">
    <property type="entry name" value="CheY-like"/>
    <property type="match status" value="1"/>
</dbReference>